<keyword evidence="1" id="KW-0175">Coiled coil</keyword>
<comment type="caution">
    <text evidence="3">The sequence shown here is derived from an EMBL/GenBank/DDBJ whole genome shotgun (WGS) entry which is preliminary data.</text>
</comment>
<gene>
    <name evidence="3" type="ORF">H8R91_10825</name>
</gene>
<sequence>MEKYTKVIINLFDGEGAGTADGNGEGAGDGSGATTGTQETEIKQETKAKAQRLGLSDDLLESYQNAYGYKEGEEPAAESTERQQAENLDEEFESLIKGKYKDQFGKKMNTSFSERFSKAKNQIDTLKNQVSTDNEILSIIANKYNIDSNDTNALLEAVKGDSSYFSEKALGSGMTAEELQDKYFSDKEVNETKEELNRLRQEKAMAELDTRLQNMALKTRETYPDFNLQEEMNNPAFTAALDFIAKRNTEKNKSTGKNDEVFDTTFAYEMAHADELRQQMVNRSAKAAMSAATKHMQANANRISENVNQRSSRAVAKSVKDMSDSEFDTLVENIKNGTAHIPR</sequence>
<dbReference type="RefSeq" id="WP_186936193.1">
    <property type="nucleotide sequence ID" value="NZ_JACOPS010000006.1"/>
</dbReference>
<evidence type="ECO:0000313" key="4">
    <source>
        <dbReference type="Proteomes" id="UP000636755"/>
    </source>
</evidence>
<evidence type="ECO:0000256" key="1">
    <source>
        <dbReference type="SAM" id="Coils"/>
    </source>
</evidence>
<evidence type="ECO:0000256" key="2">
    <source>
        <dbReference type="SAM" id="MobiDB-lite"/>
    </source>
</evidence>
<dbReference type="Proteomes" id="UP000636755">
    <property type="component" value="Unassembled WGS sequence"/>
</dbReference>
<keyword evidence="4" id="KW-1185">Reference proteome</keyword>
<evidence type="ECO:0008006" key="5">
    <source>
        <dbReference type="Google" id="ProtNLM"/>
    </source>
</evidence>
<proteinExistence type="predicted"/>
<name>A0ABR7HNC6_9FIRM</name>
<evidence type="ECO:0000313" key="3">
    <source>
        <dbReference type="EMBL" id="MBC5729003.1"/>
    </source>
</evidence>
<feature type="coiled-coil region" evidence="1">
    <location>
        <begin position="182"/>
        <end position="209"/>
    </location>
</feature>
<accession>A0ABR7HNC6</accession>
<dbReference type="EMBL" id="JACOPS010000006">
    <property type="protein sequence ID" value="MBC5729003.1"/>
    <property type="molecule type" value="Genomic_DNA"/>
</dbReference>
<organism evidence="3 4">
    <name type="scientific">Ruminococcus intestinalis</name>
    <dbReference type="NCBI Taxonomy" id="2763066"/>
    <lineage>
        <taxon>Bacteria</taxon>
        <taxon>Bacillati</taxon>
        <taxon>Bacillota</taxon>
        <taxon>Clostridia</taxon>
        <taxon>Eubacteriales</taxon>
        <taxon>Oscillospiraceae</taxon>
        <taxon>Ruminococcus</taxon>
    </lineage>
</organism>
<reference evidence="3 4" key="1">
    <citation type="submission" date="2020-08" db="EMBL/GenBank/DDBJ databases">
        <title>Genome public.</title>
        <authorList>
            <person name="Liu C."/>
            <person name="Sun Q."/>
        </authorList>
    </citation>
    <scope>NUCLEOTIDE SEQUENCE [LARGE SCALE GENOMIC DNA]</scope>
    <source>
        <strain evidence="3 4">NSJ-71</strain>
    </source>
</reference>
<feature type="region of interest" description="Disordered" evidence="2">
    <location>
        <begin position="14"/>
        <end position="86"/>
    </location>
</feature>
<feature type="compositionally biased region" description="Gly residues" evidence="2">
    <location>
        <begin position="15"/>
        <end position="33"/>
    </location>
</feature>
<protein>
    <recommendedName>
        <fullName evidence="5">DUF4355 domain-containing protein</fullName>
    </recommendedName>
</protein>